<dbReference type="PANTHER" id="PTHR21262">
    <property type="entry name" value="GUANOSINE-3',5'-BIS DIPHOSPHATE 3'-PYROPHOSPHOHYDROLASE"/>
    <property type="match status" value="1"/>
</dbReference>
<dbReference type="SMART" id="SM00954">
    <property type="entry name" value="RelA_SpoT"/>
    <property type="match status" value="1"/>
</dbReference>
<evidence type="ECO:0000259" key="3">
    <source>
        <dbReference type="PROSITE" id="PS51831"/>
    </source>
</evidence>
<dbReference type="SUPFAM" id="SSF109604">
    <property type="entry name" value="HD-domain/PDEase-like"/>
    <property type="match status" value="1"/>
</dbReference>
<dbReference type="GO" id="GO:0015969">
    <property type="term" value="P:guanosine tetraphosphate metabolic process"/>
    <property type="evidence" value="ECO:0007669"/>
    <property type="project" value="InterPro"/>
</dbReference>
<dbReference type="EC" id="3.1.7.2" evidence="5"/>
<keyword evidence="5" id="KW-0418">Kinase</keyword>
<dbReference type="NCBIfam" id="TIGR00691">
    <property type="entry name" value="spoT_relA"/>
    <property type="match status" value="1"/>
</dbReference>
<reference evidence="5" key="1">
    <citation type="submission" date="2018-06" db="EMBL/GenBank/DDBJ databases">
        <authorList>
            <person name="Zhirakovskaya E."/>
        </authorList>
    </citation>
    <scope>NUCLEOTIDE SEQUENCE</scope>
</reference>
<dbReference type="InterPro" id="IPR003607">
    <property type="entry name" value="HD/PDEase_dom"/>
</dbReference>
<keyword evidence="5" id="KW-0378">Hydrolase</keyword>
<dbReference type="GO" id="GO:0016301">
    <property type="term" value="F:kinase activity"/>
    <property type="evidence" value="ECO:0007669"/>
    <property type="project" value="UniProtKB-KW"/>
</dbReference>
<dbReference type="InterPro" id="IPR033655">
    <property type="entry name" value="TGS_RelA/SpoT"/>
</dbReference>
<evidence type="ECO:0000259" key="4">
    <source>
        <dbReference type="PROSITE" id="PS51880"/>
    </source>
</evidence>
<gene>
    <name evidence="5" type="ORF">MNBD_BACTEROID05-88</name>
</gene>
<dbReference type="InterPro" id="IPR012676">
    <property type="entry name" value="TGS-like"/>
</dbReference>
<dbReference type="Gene3D" id="3.10.20.30">
    <property type="match status" value="1"/>
</dbReference>
<dbReference type="CDD" id="cd05399">
    <property type="entry name" value="NT_Rel-Spo_like"/>
    <property type="match status" value="1"/>
</dbReference>
<dbReference type="InterPro" id="IPR043519">
    <property type="entry name" value="NT_sf"/>
</dbReference>
<dbReference type="InterPro" id="IPR004095">
    <property type="entry name" value="TGS"/>
</dbReference>
<dbReference type="InterPro" id="IPR007685">
    <property type="entry name" value="RelA_SpoT"/>
</dbReference>
<dbReference type="PROSITE" id="PS51880">
    <property type="entry name" value="TGS"/>
    <property type="match status" value="1"/>
</dbReference>
<dbReference type="GO" id="GO:0005886">
    <property type="term" value="C:plasma membrane"/>
    <property type="evidence" value="ECO:0007669"/>
    <property type="project" value="TreeGrafter"/>
</dbReference>
<dbReference type="CDD" id="cd01668">
    <property type="entry name" value="TGS_RSH"/>
    <property type="match status" value="1"/>
</dbReference>
<feature type="domain" description="TGS" evidence="4">
    <location>
        <begin position="395"/>
        <end position="456"/>
    </location>
</feature>
<organism evidence="5">
    <name type="scientific">hydrothermal vent metagenome</name>
    <dbReference type="NCBI Taxonomy" id="652676"/>
    <lineage>
        <taxon>unclassified sequences</taxon>
        <taxon>metagenomes</taxon>
        <taxon>ecological metagenomes</taxon>
    </lineage>
</organism>
<accession>A0A3B0TD50</accession>
<dbReference type="EC" id="2.7.6.5" evidence="5"/>
<dbReference type="GO" id="GO:0008893">
    <property type="term" value="F:guanosine-3',5'-bis(diphosphate) 3'-diphosphatase activity"/>
    <property type="evidence" value="ECO:0007669"/>
    <property type="project" value="UniProtKB-EC"/>
</dbReference>
<dbReference type="InterPro" id="IPR006674">
    <property type="entry name" value="HD_domain"/>
</dbReference>
<comment type="pathway">
    <text evidence="2">Purine metabolism.</text>
</comment>
<dbReference type="FunFam" id="3.30.460.10:FF:000001">
    <property type="entry name" value="GTP pyrophosphokinase RelA"/>
    <property type="match status" value="1"/>
</dbReference>
<dbReference type="CDD" id="cd00077">
    <property type="entry name" value="HDc"/>
    <property type="match status" value="1"/>
</dbReference>
<dbReference type="SUPFAM" id="SSF81271">
    <property type="entry name" value="TGS-like"/>
    <property type="match status" value="1"/>
</dbReference>
<protein>
    <submittedName>
        <fullName evidence="5">Guanosine-3',5'-bis(Diphosphate) 3'-pyrophosphohydrolase / GTP pyrophosphokinase, (P)ppGpp synthetase II</fullName>
        <ecNumber evidence="5">2.7.6.5</ecNumber>
        <ecNumber evidence="5">3.1.7.2</ecNumber>
    </submittedName>
</protein>
<dbReference type="Gene3D" id="3.30.460.10">
    <property type="entry name" value="Beta Polymerase, domain 2"/>
    <property type="match status" value="1"/>
</dbReference>
<dbReference type="SUPFAM" id="SSF81301">
    <property type="entry name" value="Nucleotidyltransferase"/>
    <property type="match status" value="1"/>
</dbReference>
<dbReference type="InterPro" id="IPR004811">
    <property type="entry name" value="RelA/Spo_fam"/>
</dbReference>
<dbReference type="PANTHER" id="PTHR21262:SF31">
    <property type="entry name" value="GTP PYROPHOSPHOKINASE"/>
    <property type="match status" value="1"/>
</dbReference>
<dbReference type="EMBL" id="UOEN01000238">
    <property type="protein sequence ID" value="VAW14820.1"/>
    <property type="molecule type" value="Genomic_DNA"/>
</dbReference>
<dbReference type="PROSITE" id="PS51831">
    <property type="entry name" value="HD"/>
    <property type="match status" value="1"/>
</dbReference>
<evidence type="ECO:0000256" key="1">
    <source>
        <dbReference type="ARBA" id="ARBA00007476"/>
    </source>
</evidence>
<dbReference type="Gene3D" id="1.10.3210.10">
    <property type="entry name" value="Hypothetical protein af1432"/>
    <property type="match status" value="1"/>
</dbReference>
<dbReference type="FunFam" id="3.10.20.30:FF:000002">
    <property type="entry name" value="GTP pyrophosphokinase (RelA/SpoT)"/>
    <property type="match status" value="1"/>
</dbReference>
<dbReference type="Pfam" id="PF04607">
    <property type="entry name" value="RelA_SpoT"/>
    <property type="match status" value="1"/>
</dbReference>
<dbReference type="GO" id="GO:0008728">
    <property type="term" value="F:GTP diphosphokinase activity"/>
    <property type="evidence" value="ECO:0007669"/>
    <property type="project" value="UniProtKB-EC"/>
</dbReference>
<evidence type="ECO:0000256" key="2">
    <source>
        <dbReference type="ARBA" id="ARBA00025704"/>
    </source>
</evidence>
<dbReference type="Pfam" id="PF13328">
    <property type="entry name" value="HD_4"/>
    <property type="match status" value="1"/>
</dbReference>
<evidence type="ECO:0000313" key="5">
    <source>
        <dbReference type="EMBL" id="VAW14820.1"/>
    </source>
</evidence>
<proteinExistence type="inferred from homology"/>
<keyword evidence="5" id="KW-0808">Transferase</keyword>
<dbReference type="InterPro" id="IPR012675">
    <property type="entry name" value="Beta-grasp_dom_sf"/>
</dbReference>
<dbReference type="FunFam" id="1.10.3210.10:FF:000001">
    <property type="entry name" value="GTP pyrophosphokinase RelA"/>
    <property type="match status" value="1"/>
</dbReference>
<dbReference type="Pfam" id="PF02824">
    <property type="entry name" value="TGS"/>
    <property type="match status" value="1"/>
</dbReference>
<sequence length="486" mass="55124">MNNVKEIIELVNSPSEKDVAIITKAYNFAEKAHEGQKRMTGDPYFVHAFATGKNLATFGMDAPTIAAGLLHDTLEDADVPPETLEKDFGKEVLFLVEGVTKLGKLKYRGVERHVESLRKLFIATAADVRVLIIKLADRLHNVQTLHGHTKPEKQKRIALETLEIFAPLANRLGMWKLKSELEDGAFPYVYPEEYKKVKELLKQRSKIDQKYLEKTHRSLQKELAKQDIQGNIIQTGHRVKSLYSLYQKLLKHDMDMDQIYDIIALRVIVQNVEDCYRVLGIIHGAWTPLPGRIKDYIAIPKLNGYKSLHTTIFTGNGGIVEVQIRTEEMHKEAEYGIASHISYKEGVLRKIKKGDKKSTTLNKKLGWIQQLIEWQKNVSESGEYLENIKMDFFGDRVFVFTPDGDVIDLPEGSTPIDFAYAVHSDIGDHVSGAEINGKFVSLNTKLEDGVIVEIQTKKGSHPSPKWLDYAKTTLALRHIRAVLQKK</sequence>
<dbReference type="AlphaFoldDB" id="A0A3B0TD50"/>
<comment type="similarity">
    <text evidence="1">Belongs to the RelA/SpoT family.</text>
</comment>
<name>A0A3B0TD50_9ZZZZ</name>
<dbReference type="SMART" id="SM00471">
    <property type="entry name" value="HDc"/>
    <property type="match status" value="1"/>
</dbReference>
<feature type="domain" description="HD" evidence="3">
    <location>
        <begin position="44"/>
        <end position="142"/>
    </location>
</feature>